<dbReference type="AlphaFoldDB" id="A0A7C8IVI5"/>
<dbReference type="EMBL" id="WUBL01000027">
    <property type="protein sequence ID" value="KAF2970125.1"/>
    <property type="molecule type" value="Genomic_DNA"/>
</dbReference>
<protein>
    <submittedName>
        <fullName evidence="2">Uncharacterized protein</fullName>
    </submittedName>
</protein>
<evidence type="ECO:0000313" key="2">
    <source>
        <dbReference type="EMBL" id="KAF2970125.1"/>
    </source>
</evidence>
<proteinExistence type="predicted"/>
<feature type="region of interest" description="Disordered" evidence="1">
    <location>
        <begin position="137"/>
        <end position="163"/>
    </location>
</feature>
<sequence length="208" mass="22918">MPLELSTGVGEDEMGNRLLWLSGKVINLIYSNNVTSANRNSLINRVDDWYTRTTETVRGISYGGSDEEGLQKLFFAIPAAGKLAWMIGNPTLDRRIAFLSVISLPRSDYTILGGRKLDRNSNSISYNRVLSAASISRKPSDPFTSRRGETNAPGLEKAHKTQEENLQTCQSLIQSYRETGNDLNRLARALAVEILTPVLAFPLVGKGS</sequence>
<feature type="compositionally biased region" description="Basic and acidic residues" evidence="1">
    <location>
        <begin position="138"/>
        <end position="149"/>
    </location>
</feature>
<accession>A0A7C8IVI5</accession>
<dbReference type="InParanoid" id="A0A7C8IVI5"/>
<keyword evidence="3" id="KW-1185">Reference proteome</keyword>
<name>A0A7C8IVI5_9PEZI</name>
<comment type="caution">
    <text evidence="2">The sequence shown here is derived from an EMBL/GenBank/DDBJ whole genome shotgun (WGS) entry which is preliminary data.</text>
</comment>
<organism evidence="2 3">
    <name type="scientific">Xylaria multiplex</name>
    <dbReference type="NCBI Taxonomy" id="323545"/>
    <lineage>
        <taxon>Eukaryota</taxon>
        <taxon>Fungi</taxon>
        <taxon>Dikarya</taxon>
        <taxon>Ascomycota</taxon>
        <taxon>Pezizomycotina</taxon>
        <taxon>Sordariomycetes</taxon>
        <taxon>Xylariomycetidae</taxon>
        <taxon>Xylariales</taxon>
        <taxon>Xylariaceae</taxon>
        <taxon>Xylaria</taxon>
    </lineage>
</organism>
<reference evidence="2 3" key="1">
    <citation type="submission" date="2019-12" db="EMBL/GenBank/DDBJ databases">
        <title>Draft genome sequence of the ascomycete Xylaria multiplex DSM 110363.</title>
        <authorList>
            <person name="Buettner E."/>
            <person name="Kellner H."/>
        </authorList>
    </citation>
    <scope>NUCLEOTIDE SEQUENCE [LARGE SCALE GENOMIC DNA]</scope>
    <source>
        <strain evidence="2 3">DSM 110363</strain>
    </source>
</reference>
<gene>
    <name evidence="2" type="ORF">GQX73_g3433</name>
</gene>
<dbReference type="Proteomes" id="UP000481858">
    <property type="component" value="Unassembled WGS sequence"/>
</dbReference>
<dbReference type="OrthoDB" id="4525710at2759"/>
<evidence type="ECO:0000256" key="1">
    <source>
        <dbReference type="SAM" id="MobiDB-lite"/>
    </source>
</evidence>
<evidence type="ECO:0000313" key="3">
    <source>
        <dbReference type="Proteomes" id="UP000481858"/>
    </source>
</evidence>